<dbReference type="EMBL" id="JAULSR010000010">
    <property type="protein sequence ID" value="KAK0610498.1"/>
    <property type="molecule type" value="Genomic_DNA"/>
</dbReference>
<gene>
    <name evidence="2" type="ORF">B0T17DRAFT_116178</name>
</gene>
<proteinExistence type="predicted"/>
<organism evidence="2 3">
    <name type="scientific">Bombardia bombarda</name>
    <dbReference type="NCBI Taxonomy" id="252184"/>
    <lineage>
        <taxon>Eukaryota</taxon>
        <taxon>Fungi</taxon>
        <taxon>Dikarya</taxon>
        <taxon>Ascomycota</taxon>
        <taxon>Pezizomycotina</taxon>
        <taxon>Sordariomycetes</taxon>
        <taxon>Sordariomycetidae</taxon>
        <taxon>Sordariales</taxon>
        <taxon>Lasiosphaeriaceae</taxon>
        <taxon>Bombardia</taxon>
    </lineage>
</organism>
<evidence type="ECO:0000313" key="3">
    <source>
        <dbReference type="Proteomes" id="UP001174934"/>
    </source>
</evidence>
<accession>A0AA39WAL7</accession>
<reference evidence="2" key="1">
    <citation type="submission" date="2023-06" db="EMBL/GenBank/DDBJ databases">
        <title>Genome-scale phylogeny and comparative genomics of the fungal order Sordariales.</title>
        <authorList>
            <consortium name="Lawrence Berkeley National Laboratory"/>
            <person name="Hensen N."/>
            <person name="Bonometti L."/>
            <person name="Westerberg I."/>
            <person name="Brannstrom I.O."/>
            <person name="Guillou S."/>
            <person name="Cros-Aarteil S."/>
            <person name="Calhoun S."/>
            <person name="Haridas S."/>
            <person name="Kuo A."/>
            <person name="Mondo S."/>
            <person name="Pangilinan J."/>
            <person name="Riley R."/>
            <person name="LaButti K."/>
            <person name="Andreopoulos B."/>
            <person name="Lipzen A."/>
            <person name="Chen C."/>
            <person name="Yanf M."/>
            <person name="Daum C."/>
            <person name="Ng V."/>
            <person name="Clum A."/>
            <person name="Steindorff A."/>
            <person name="Ohm R."/>
            <person name="Martin F."/>
            <person name="Silar P."/>
            <person name="Natvig D."/>
            <person name="Lalanne C."/>
            <person name="Gautier V."/>
            <person name="Ament-velasquez S.L."/>
            <person name="Kruys A."/>
            <person name="Hutchinson M.I."/>
            <person name="Powell A.J."/>
            <person name="Barry K."/>
            <person name="Miller A.N."/>
            <person name="Grigoriev I.V."/>
            <person name="Debuchy R."/>
            <person name="Gladieux P."/>
            <person name="Thoren M.H."/>
            <person name="Johannesson H."/>
        </authorList>
    </citation>
    <scope>NUCLEOTIDE SEQUENCE</scope>
    <source>
        <strain evidence="2">SMH3391-2</strain>
    </source>
</reference>
<sequence length="225" mass="25606">MTAARLPCEKRTESFENSRYSYRRYLYCMYITSYLTVDTVICFELAANLPLGASLQPSRTPPPSPIPHRRPSLPSYPHWTQLSHNTPAETGSQFAGTLHRRCFPTFWHFLSRPQLVQQVVFVPIRTQNQAPASRRNYRVLACLSVCLCSINCAGAGTQKRPGPGHRIIRQTRRISSHPKGPTLFDQPRKPSQSATVPSDPRRGNRYMILQPREKKNSLRNETSTA</sequence>
<feature type="region of interest" description="Disordered" evidence="1">
    <location>
        <begin position="170"/>
        <end position="225"/>
    </location>
</feature>
<keyword evidence="3" id="KW-1185">Reference proteome</keyword>
<dbReference type="AlphaFoldDB" id="A0AA39WAL7"/>
<comment type="caution">
    <text evidence="2">The sequence shown here is derived from an EMBL/GenBank/DDBJ whole genome shotgun (WGS) entry which is preliminary data.</text>
</comment>
<evidence type="ECO:0000256" key="1">
    <source>
        <dbReference type="SAM" id="MobiDB-lite"/>
    </source>
</evidence>
<evidence type="ECO:0000313" key="2">
    <source>
        <dbReference type="EMBL" id="KAK0610498.1"/>
    </source>
</evidence>
<protein>
    <submittedName>
        <fullName evidence="2">Uncharacterized protein</fullName>
    </submittedName>
</protein>
<dbReference type="Proteomes" id="UP001174934">
    <property type="component" value="Unassembled WGS sequence"/>
</dbReference>
<name>A0AA39WAL7_9PEZI</name>